<feature type="transmembrane region" description="Helical" evidence="1">
    <location>
        <begin position="206"/>
        <end position="229"/>
    </location>
</feature>
<evidence type="ECO:0000256" key="1">
    <source>
        <dbReference type="SAM" id="Phobius"/>
    </source>
</evidence>
<feature type="transmembrane region" description="Helical" evidence="1">
    <location>
        <begin position="236"/>
        <end position="254"/>
    </location>
</feature>
<accession>M1V6V7</accession>
<evidence type="ECO:0000313" key="3">
    <source>
        <dbReference type="Proteomes" id="UP000007014"/>
    </source>
</evidence>
<dbReference type="PANTHER" id="PTHR36007">
    <property type="entry name" value="TRANSPORT PROTEIN-RELATED"/>
    <property type="match status" value="1"/>
</dbReference>
<dbReference type="eggNOG" id="ENOG502QUXG">
    <property type="taxonomic scope" value="Eukaryota"/>
</dbReference>
<name>M1V6V7_CYAM1</name>
<dbReference type="RefSeq" id="XP_005535525.1">
    <property type="nucleotide sequence ID" value="XM_005535468.1"/>
</dbReference>
<dbReference type="AlphaFoldDB" id="M1V6V7"/>
<dbReference type="Proteomes" id="UP000007014">
    <property type="component" value="Chromosome 4"/>
</dbReference>
<proteinExistence type="predicted"/>
<feature type="transmembrane region" description="Helical" evidence="1">
    <location>
        <begin position="126"/>
        <end position="145"/>
    </location>
</feature>
<dbReference type="InterPro" id="IPR009577">
    <property type="entry name" value="Sm_multidrug_ex"/>
</dbReference>
<dbReference type="Pfam" id="PF06695">
    <property type="entry name" value="Sm_multidrug_ex"/>
    <property type="match status" value="1"/>
</dbReference>
<feature type="transmembrane region" description="Helical" evidence="1">
    <location>
        <begin position="176"/>
        <end position="200"/>
    </location>
</feature>
<evidence type="ECO:0000313" key="2">
    <source>
        <dbReference type="EMBL" id="BAM79239.1"/>
    </source>
</evidence>
<keyword evidence="3" id="KW-1185">Reference proteome</keyword>
<dbReference type="KEGG" id="cme:CYME_CMD186C"/>
<dbReference type="GeneID" id="16992731"/>
<protein>
    <submittedName>
        <fullName evidence="2">Similar to small multidrug export protein qacE</fullName>
    </submittedName>
</protein>
<gene>
    <name evidence="2" type="ORF">CYME_CMD186C</name>
</gene>
<dbReference type="HOGENOM" id="CLU_1059073_0_0_1"/>
<keyword evidence="1" id="KW-0812">Transmembrane</keyword>
<dbReference type="Gramene" id="CMD186CT">
    <property type="protein sequence ID" value="CMD186CT"/>
    <property type="gene ID" value="CMD186C"/>
</dbReference>
<reference evidence="2 3" key="1">
    <citation type="journal article" date="2004" name="Nature">
        <title>Genome sequence of the ultrasmall unicellular red alga Cyanidioschyzon merolae 10D.</title>
        <authorList>
            <person name="Matsuzaki M."/>
            <person name="Misumi O."/>
            <person name="Shin-i T."/>
            <person name="Maruyama S."/>
            <person name="Takahara M."/>
            <person name="Miyagishima S."/>
            <person name="Mori T."/>
            <person name="Nishida K."/>
            <person name="Yagisawa F."/>
            <person name="Nishida K."/>
            <person name="Yoshida Y."/>
            <person name="Nishimura Y."/>
            <person name="Nakao S."/>
            <person name="Kobayashi T."/>
            <person name="Momoyama Y."/>
            <person name="Higashiyama T."/>
            <person name="Minoda A."/>
            <person name="Sano M."/>
            <person name="Nomoto H."/>
            <person name="Oishi K."/>
            <person name="Hayashi H."/>
            <person name="Ohta F."/>
            <person name="Nishizaka S."/>
            <person name="Haga S."/>
            <person name="Miura S."/>
            <person name="Morishita T."/>
            <person name="Kabeya Y."/>
            <person name="Terasawa K."/>
            <person name="Suzuki Y."/>
            <person name="Ishii Y."/>
            <person name="Asakawa S."/>
            <person name="Takano H."/>
            <person name="Ohta N."/>
            <person name="Kuroiwa H."/>
            <person name="Tanaka K."/>
            <person name="Shimizu N."/>
            <person name="Sugano S."/>
            <person name="Sato N."/>
            <person name="Nozaki H."/>
            <person name="Ogasawara N."/>
            <person name="Kohara Y."/>
            <person name="Kuroiwa T."/>
        </authorList>
    </citation>
    <scope>NUCLEOTIDE SEQUENCE [LARGE SCALE GENOMIC DNA]</scope>
    <source>
        <strain evidence="2 3">10D</strain>
    </source>
</reference>
<keyword evidence="1" id="KW-1133">Transmembrane helix</keyword>
<dbReference type="PANTHER" id="PTHR36007:SF2">
    <property type="entry name" value="TRANSPORT PROTEIN-RELATED"/>
    <property type="match status" value="1"/>
</dbReference>
<reference evidence="2 3" key="2">
    <citation type="journal article" date="2007" name="BMC Biol.">
        <title>A 100%-complete sequence reveals unusually simple genomic features in the hot-spring red alga Cyanidioschyzon merolae.</title>
        <authorList>
            <person name="Nozaki H."/>
            <person name="Takano H."/>
            <person name="Misumi O."/>
            <person name="Terasawa K."/>
            <person name="Matsuzaki M."/>
            <person name="Maruyama S."/>
            <person name="Nishida K."/>
            <person name="Yagisawa F."/>
            <person name="Yoshida Y."/>
            <person name="Fujiwara T."/>
            <person name="Takio S."/>
            <person name="Tamura K."/>
            <person name="Chung S.J."/>
            <person name="Nakamura S."/>
            <person name="Kuroiwa H."/>
            <person name="Tanaka K."/>
            <person name="Sato N."/>
            <person name="Kuroiwa T."/>
        </authorList>
    </citation>
    <scope>NUCLEOTIDE SEQUENCE [LARGE SCALE GENOMIC DNA]</scope>
    <source>
        <strain evidence="2 3">10D</strain>
    </source>
</reference>
<dbReference type="OrthoDB" id="2018918at2759"/>
<dbReference type="EMBL" id="AP006486">
    <property type="protein sequence ID" value="BAM79239.1"/>
    <property type="molecule type" value="Genomic_DNA"/>
</dbReference>
<keyword evidence="1" id="KW-0472">Membrane</keyword>
<organism evidence="2 3">
    <name type="scientific">Cyanidioschyzon merolae (strain NIES-3377 / 10D)</name>
    <name type="common">Unicellular red alga</name>
    <dbReference type="NCBI Taxonomy" id="280699"/>
    <lineage>
        <taxon>Eukaryota</taxon>
        <taxon>Rhodophyta</taxon>
        <taxon>Bangiophyceae</taxon>
        <taxon>Cyanidiales</taxon>
        <taxon>Cyanidiaceae</taxon>
        <taxon>Cyanidioschyzon</taxon>
    </lineage>
</organism>
<sequence length="263" mass="28440">MVFVAPVLRHVSKHRARSKRLVRASVSTTEWYVPATLAPRVSVNNTQNLRNWSAPVRTVRVPVATVGVGSVEQHQKHLGHRIAFWLRRETRLPDWATLMLVSALPVVELRGGVPVGLWLGLSPAETFLFCVIGNMLPIPFLVFGLRHERMRRLARPLLDSVARRLPSHANTPSSQALALALFVGVPLPGTGAWSGAIAAFLLQMDIWLALVSIAAGVAIAGCIMIALVLMGRIGGLIVAFALLGVGASALWRMLKPPSSAENS</sequence>